<dbReference type="PATRIC" id="fig|999432.5.peg.186"/>
<keyword evidence="1" id="KW-1133">Transmembrane helix</keyword>
<dbReference type="HOGENOM" id="CLU_1377595_0_0_12"/>
<accession>A0A0E2EK85</accession>
<organism evidence="2">
    <name type="scientific">Treponema denticola H-22</name>
    <dbReference type="NCBI Taxonomy" id="999432"/>
    <lineage>
        <taxon>Bacteria</taxon>
        <taxon>Pseudomonadati</taxon>
        <taxon>Spirochaetota</taxon>
        <taxon>Spirochaetia</taxon>
        <taxon>Spirochaetales</taxon>
        <taxon>Treponemataceae</taxon>
        <taxon>Treponema</taxon>
    </lineage>
</organism>
<keyword evidence="1" id="KW-0812">Transmembrane</keyword>
<dbReference type="RefSeq" id="WP_002668765.1">
    <property type="nucleotide sequence ID" value="NZ_CM001795.1"/>
</dbReference>
<protein>
    <submittedName>
        <fullName evidence="2">Uncharacterized protein</fullName>
    </submittedName>
</protein>
<proteinExistence type="predicted"/>
<feature type="transmembrane region" description="Helical" evidence="1">
    <location>
        <begin position="161"/>
        <end position="182"/>
    </location>
</feature>
<sequence length="197" mass="22155">MAANKKLIVFLFGLCPIIPAASNFAYGIVLTVSLWVIFFLGILGNYVGKLIDINRFNYVFVSIFMITGTALVNALLEGILPIIHGPLQVYTYILTFSYIIFLGLKQYYEDSESLDLPIWYSVLILSLSALREFFAFGSLSFPVSSGFLSLRLPYFSNHPLFRFLGTTAGAFIILGLIIWIYFSVTKELPTVRMGEEE</sequence>
<feature type="transmembrane region" description="Helical" evidence="1">
    <location>
        <begin position="120"/>
        <end position="141"/>
    </location>
</feature>
<feature type="transmembrane region" description="Helical" evidence="1">
    <location>
        <begin position="30"/>
        <end position="47"/>
    </location>
</feature>
<keyword evidence="1" id="KW-0472">Membrane</keyword>
<dbReference type="AlphaFoldDB" id="A0A0E2EK85"/>
<evidence type="ECO:0000256" key="1">
    <source>
        <dbReference type="SAM" id="Phobius"/>
    </source>
</evidence>
<dbReference type="Proteomes" id="UP000011705">
    <property type="component" value="Chromosome"/>
</dbReference>
<feature type="transmembrane region" description="Helical" evidence="1">
    <location>
        <begin position="89"/>
        <end position="108"/>
    </location>
</feature>
<reference evidence="2" key="1">
    <citation type="submission" date="2012-01" db="EMBL/GenBank/DDBJ databases">
        <title>The Genome Sequence of Treponema denticola H-22.</title>
        <authorList>
            <consortium name="The Broad Institute Genome Sequencing Platform"/>
            <person name="Earl A."/>
            <person name="Ward D."/>
            <person name="Feldgarden M."/>
            <person name="Gevers D."/>
            <person name="Blanton J.M."/>
            <person name="Fenno C.J."/>
            <person name="Baranova O.V."/>
            <person name="Mathney J."/>
            <person name="Dewhirst F.E."/>
            <person name="Izard J."/>
            <person name="Young S.K."/>
            <person name="Zeng Q."/>
            <person name="Gargeya S."/>
            <person name="Fitzgerald M."/>
            <person name="Haas B."/>
            <person name="Abouelleil A."/>
            <person name="Alvarado L."/>
            <person name="Arachchi H.M."/>
            <person name="Berlin A."/>
            <person name="Chapman S.B."/>
            <person name="Gearin G."/>
            <person name="Goldberg J."/>
            <person name="Griggs A."/>
            <person name="Gujja S."/>
            <person name="Hansen M."/>
            <person name="Heiman D."/>
            <person name="Howarth C."/>
            <person name="Larimer J."/>
            <person name="Lui A."/>
            <person name="MacDonald P.J.P."/>
            <person name="McCowen C."/>
            <person name="Montmayeur A."/>
            <person name="Murphy C."/>
            <person name="Neiman D."/>
            <person name="Pearson M."/>
            <person name="Priest M."/>
            <person name="Roberts A."/>
            <person name="Saif S."/>
            <person name="Shea T."/>
            <person name="Sisk P."/>
            <person name="Stolte C."/>
            <person name="Sykes S."/>
            <person name="Wortman J."/>
            <person name="Nusbaum C."/>
            <person name="Birren B."/>
        </authorList>
    </citation>
    <scope>NUCLEOTIDE SEQUENCE [LARGE SCALE GENOMIC DNA]</scope>
    <source>
        <strain evidence="2">H-22</strain>
    </source>
</reference>
<gene>
    <name evidence="2" type="ORF">HMPREF9726_00180</name>
</gene>
<dbReference type="EMBL" id="AGDV01000001">
    <property type="protein sequence ID" value="EMB35988.1"/>
    <property type="molecule type" value="Genomic_DNA"/>
</dbReference>
<feature type="transmembrane region" description="Helical" evidence="1">
    <location>
        <begin position="59"/>
        <end position="83"/>
    </location>
</feature>
<evidence type="ECO:0000313" key="2">
    <source>
        <dbReference type="EMBL" id="EMB35988.1"/>
    </source>
</evidence>
<name>A0A0E2EK85_TREDN</name>
<comment type="caution">
    <text evidence="2">The sequence shown here is derived from an EMBL/GenBank/DDBJ whole genome shotgun (WGS) entry which is preliminary data.</text>
</comment>